<dbReference type="EMBL" id="JXTB01000795">
    <property type="protein sequence ID" value="PON32649.1"/>
    <property type="molecule type" value="Genomic_DNA"/>
</dbReference>
<accession>A0A2P5A808</accession>
<keyword evidence="2" id="KW-1185">Reference proteome</keyword>
<dbReference type="AlphaFoldDB" id="A0A2P5A808"/>
<evidence type="ECO:0000313" key="2">
    <source>
        <dbReference type="Proteomes" id="UP000237105"/>
    </source>
</evidence>
<dbReference type="Proteomes" id="UP000237105">
    <property type="component" value="Unassembled WGS sequence"/>
</dbReference>
<protein>
    <submittedName>
        <fullName evidence="1">Uncharacterized protein</fullName>
    </submittedName>
</protein>
<organism evidence="1 2">
    <name type="scientific">Parasponia andersonii</name>
    <name type="common">Sponia andersonii</name>
    <dbReference type="NCBI Taxonomy" id="3476"/>
    <lineage>
        <taxon>Eukaryota</taxon>
        <taxon>Viridiplantae</taxon>
        <taxon>Streptophyta</taxon>
        <taxon>Embryophyta</taxon>
        <taxon>Tracheophyta</taxon>
        <taxon>Spermatophyta</taxon>
        <taxon>Magnoliopsida</taxon>
        <taxon>eudicotyledons</taxon>
        <taxon>Gunneridae</taxon>
        <taxon>Pentapetalae</taxon>
        <taxon>rosids</taxon>
        <taxon>fabids</taxon>
        <taxon>Rosales</taxon>
        <taxon>Cannabaceae</taxon>
        <taxon>Parasponia</taxon>
    </lineage>
</organism>
<evidence type="ECO:0000313" key="1">
    <source>
        <dbReference type="EMBL" id="PON32649.1"/>
    </source>
</evidence>
<comment type="caution">
    <text evidence="1">The sequence shown here is derived from an EMBL/GenBank/DDBJ whole genome shotgun (WGS) entry which is preliminary data.</text>
</comment>
<reference evidence="2" key="1">
    <citation type="submission" date="2016-06" db="EMBL/GenBank/DDBJ databases">
        <title>Parallel loss of symbiosis genes in relatives of nitrogen-fixing non-legume Parasponia.</title>
        <authorList>
            <person name="Van Velzen R."/>
            <person name="Holmer R."/>
            <person name="Bu F."/>
            <person name="Rutten L."/>
            <person name="Van Zeijl A."/>
            <person name="Liu W."/>
            <person name="Santuari L."/>
            <person name="Cao Q."/>
            <person name="Sharma T."/>
            <person name="Shen D."/>
            <person name="Roswanjaya Y."/>
            <person name="Wardhani T."/>
            <person name="Kalhor M.S."/>
            <person name="Jansen J."/>
            <person name="Van den Hoogen J."/>
            <person name="Gungor B."/>
            <person name="Hartog M."/>
            <person name="Hontelez J."/>
            <person name="Verver J."/>
            <person name="Yang W.-C."/>
            <person name="Schijlen E."/>
            <person name="Repin R."/>
            <person name="Schilthuizen M."/>
            <person name="Schranz E."/>
            <person name="Heidstra R."/>
            <person name="Miyata K."/>
            <person name="Fedorova E."/>
            <person name="Kohlen W."/>
            <person name="Bisseling T."/>
            <person name="Smit S."/>
            <person name="Geurts R."/>
        </authorList>
    </citation>
    <scope>NUCLEOTIDE SEQUENCE [LARGE SCALE GENOMIC DNA]</scope>
    <source>
        <strain evidence="2">cv. WU1-14</strain>
    </source>
</reference>
<sequence>MSVREREGAICSQRHVLIEPVHHVTLLIIAVIGVVDEDAHCGVLDMDVVNLNAVSYS</sequence>
<proteinExistence type="predicted"/>
<gene>
    <name evidence="1" type="ORF">PanWU01x14_359420</name>
</gene>
<name>A0A2P5A808_PARAD</name>
<dbReference type="OrthoDB" id="10461386at2759"/>